<dbReference type="Proteomes" id="UP001056120">
    <property type="component" value="Linkage Group LG25"/>
</dbReference>
<reference evidence="2" key="1">
    <citation type="journal article" date="2022" name="Mol. Ecol. Resour.">
        <title>The genomes of chicory, endive, great burdock and yacon provide insights into Asteraceae palaeo-polyploidization history and plant inulin production.</title>
        <authorList>
            <person name="Fan W."/>
            <person name="Wang S."/>
            <person name="Wang H."/>
            <person name="Wang A."/>
            <person name="Jiang F."/>
            <person name="Liu H."/>
            <person name="Zhao H."/>
            <person name="Xu D."/>
            <person name="Zhang Y."/>
        </authorList>
    </citation>
    <scope>NUCLEOTIDE SEQUENCE [LARGE SCALE GENOMIC DNA]</scope>
    <source>
        <strain evidence="2">cv. Yunnan</strain>
    </source>
</reference>
<protein>
    <submittedName>
        <fullName evidence="1">Uncharacterized protein</fullName>
    </submittedName>
</protein>
<gene>
    <name evidence="1" type="ORF">L1987_75741</name>
</gene>
<proteinExistence type="predicted"/>
<evidence type="ECO:0000313" key="2">
    <source>
        <dbReference type="Proteomes" id="UP001056120"/>
    </source>
</evidence>
<reference evidence="1 2" key="2">
    <citation type="journal article" date="2022" name="Mol. Ecol. Resour.">
        <title>The genomes of chicory, endive, great burdock and yacon provide insights into Asteraceae paleo-polyploidization history and plant inulin production.</title>
        <authorList>
            <person name="Fan W."/>
            <person name="Wang S."/>
            <person name="Wang H."/>
            <person name="Wang A."/>
            <person name="Jiang F."/>
            <person name="Liu H."/>
            <person name="Zhao H."/>
            <person name="Xu D."/>
            <person name="Zhang Y."/>
        </authorList>
    </citation>
    <scope>NUCLEOTIDE SEQUENCE [LARGE SCALE GENOMIC DNA]</scope>
    <source>
        <strain evidence="2">cv. Yunnan</strain>
        <tissue evidence="1">Leaves</tissue>
    </source>
</reference>
<evidence type="ECO:0000313" key="1">
    <source>
        <dbReference type="EMBL" id="KAI3705502.1"/>
    </source>
</evidence>
<name>A0ACB9A5L2_9ASTR</name>
<accession>A0ACB9A5L2</accession>
<comment type="caution">
    <text evidence="1">The sequence shown here is derived from an EMBL/GenBank/DDBJ whole genome shotgun (WGS) entry which is preliminary data.</text>
</comment>
<sequence>MVDSGSQCQEEEEELREDRIRIVVGYLFHRRQGVHNHIYVSSIFNFNLNLEVIFKRISQIWIQIAGNLFLTLLTQSGLTNGFWRKCWCRAVDSFDYYLLTIGLESKHQLAYYI</sequence>
<dbReference type="EMBL" id="CM042042">
    <property type="protein sequence ID" value="KAI3705502.1"/>
    <property type="molecule type" value="Genomic_DNA"/>
</dbReference>
<keyword evidence="2" id="KW-1185">Reference proteome</keyword>
<organism evidence="1 2">
    <name type="scientific">Smallanthus sonchifolius</name>
    <dbReference type="NCBI Taxonomy" id="185202"/>
    <lineage>
        <taxon>Eukaryota</taxon>
        <taxon>Viridiplantae</taxon>
        <taxon>Streptophyta</taxon>
        <taxon>Embryophyta</taxon>
        <taxon>Tracheophyta</taxon>
        <taxon>Spermatophyta</taxon>
        <taxon>Magnoliopsida</taxon>
        <taxon>eudicotyledons</taxon>
        <taxon>Gunneridae</taxon>
        <taxon>Pentapetalae</taxon>
        <taxon>asterids</taxon>
        <taxon>campanulids</taxon>
        <taxon>Asterales</taxon>
        <taxon>Asteraceae</taxon>
        <taxon>Asteroideae</taxon>
        <taxon>Heliantheae alliance</taxon>
        <taxon>Millerieae</taxon>
        <taxon>Smallanthus</taxon>
    </lineage>
</organism>